<organism evidence="1 2">
    <name type="scientific">Thalassolituus pacificus</name>
    <dbReference type="NCBI Taxonomy" id="2975440"/>
    <lineage>
        <taxon>Bacteria</taxon>
        <taxon>Pseudomonadati</taxon>
        <taxon>Pseudomonadota</taxon>
        <taxon>Gammaproteobacteria</taxon>
        <taxon>Oceanospirillales</taxon>
        <taxon>Oceanospirillaceae</taxon>
        <taxon>Thalassolituus</taxon>
    </lineage>
</organism>
<reference evidence="1" key="1">
    <citation type="journal article" date="2022" name="Front. Microbiol.">
        <title>Genome-based taxonomic rearrangement of Oceanobacter-related bacteria including the description of Thalassolituus hydrocarbonoclasticus sp. nov. and Thalassolituus pacificus sp. nov. and emended description of the genus Thalassolituus.</title>
        <authorList>
            <person name="Dong C."/>
            <person name="Wei L."/>
            <person name="Wang J."/>
            <person name="Lai Q."/>
            <person name="Huang Z."/>
            <person name="Shao Z."/>
        </authorList>
    </citation>
    <scope>NUCLEOTIDE SEQUENCE</scope>
    <source>
        <strain evidence="1">59MF3M-4</strain>
    </source>
</reference>
<evidence type="ECO:0000313" key="2">
    <source>
        <dbReference type="Proteomes" id="UP001147830"/>
    </source>
</evidence>
<accession>A0A9X2WGB9</accession>
<keyword evidence="2" id="KW-1185">Reference proteome</keyword>
<reference evidence="1" key="2">
    <citation type="submission" date="2022-08" db="EMBL/GenBank/DDBJ databases">
        <authorList>
            <person name="Dong C."/>
        </authorList>
    </citation>
    <scope>NUCLEOTIDE SEQUENCE</scope>
    <source>
        <strain evidence="1">59MF3M-4</strain>
    </source>
</reference>
<evidence type="ECO:0000313" key="1">
    <source>
        <dbReference type="EMBL" id="MCT7359575.1"/>
    </source>
</evidence>
<dbReference type="RefSeq" id="WP_260976441.1">
    <property type="nucleotide sequence ID" value="NZ_JAOANI010000019.1"/>
</dbReference>
<proteinExistence type="predicted"/>
<comment type="caution">
    <text evidence="1">The sequence shown here is derived from an EMBL/GenBank/DDBJ whole genome shotgun (WGS) entry which is preliminary data.</text>
</comment>
<gene>
    <name evidence="1" type="ORF">NYR02_11115</name>
</gene>
<dbReference type="EMBL" id="JAOANI010000019">
    <property type="protein sequence ID" value="MCT7359575.1"/>
    <property type="molecule type" value="Genomic_DNA"/>
</dbReference>
<sequence>MHHRSGCWVSGHFRNGSWVEGHYRGGTSVYDKINYSYSRQPTRNKKNWVYYGSITFETQCWWCGQDVYFHRDGNSGCVLFDSLGSPWPVHDCWLEHKFEQQQAIDHILSKFALYIDSQNISLTFCEKSQDKDELDFYGYFVSYYPSKLIYNDFDPLVDIVVRDYNGDNYKMLIPCQVASELNTMSLVKVKGEWACRGSSYILFATEISANGPYESYNTIEVDVDIKNIIRKKWIYRQLKT</sequence>
<protein>
    <submittedName>
        <fullName evidence="1">Uncharacterized protein</fullName>
    </submittedName>
</protein>
<name>A0A9X2WGB9_9GAMM</name>
<dbReference type="AlphaFoldDB" id="A0A9X2WGB9"/>
<dbReference type="Proteomes" id="UP001147830">
    <property type="component" value="Unassembled WGS sequence"/>
</dbReference>